<comment type="caution">
    <text evidence="12">The sequence shown here is derived from an EMBL/GenBank/DDBJ whole genome shotgun (WGS) entry which is preliminary data.</text>
</comment>
<feature type="transmembrane region" description="Helical" evidence="9">
    <location>
        <begin position="36"/>
        <end position="64"/>
    </location>
</feature>
<dbReference type="EMBL" id="JAPNTZ010000001">
    <property type="protein sequence ID" value="MCY1136407.1"/>
    <property type="molecule type" value="Genomic_DNA"/>
</dbReference>
<keyword evidence="4" id="KW-0808">Transferase</keyword>
<dbReference type="CDD" id="cd16917">
    <property type="entry name" value="HATPase_UhpB-NarQ-NarX-like"/>
    <property type="match status" value="1"/>
</dbReference>
<gene>
    <name evidence="12" type="ORF">OWR29_00240</name>
</gene>
<evidence type="ECO:0000256" key="9">
    <source>
        <dbReference type="SAM" id="Phobius"/>
    </source>
</evidence>
<feature type="domain" description="Histidine kinase/HSP90-like ATPase" evidence="10">
    <location>
        <begin position="330"/>
        <end position="420"/>
    </location>
</feature>
<evidence type="ECO:0000256" key="6">
    <source>
        <dbReference type="ARBA" id="ARBA00022777"/>
    </source>
</evidence>
<feature type="domain" description="Signal transduction histidine kinase subgroup 3 dimerisation and phosphoacceptor" evidence="11">
    <location>
        <begin position="213"/>
        <end position="278"/>
    </location>
</feature>
<organism evidence="12 13">
    <name type="scientific">Paractinoplanes pyxinae</name>
    <dbReference type="NCBI Taxonomy" id="2997416"/>
    <lineage>
        <taxon>Bacteria</taxon>
        <taxon>Bacillati</taxon>
        <taxon>Actinomycetota</taxon>
        <taxon>Actinomycetes</taxon>
        <taxon>Micromonosporales</taxon>
        <taxon>Micromonosporaceae</taxon>
        <taxon>Paractinoplanes</taxon>
    </lineage>
</organism>
<evidence type="ECO:0000256" key="1">
    <source>
        <dbReference type="ARBA" id="ARBA00000085"/>
    </source>
</evidence>
<evidence type="ECO:0000256" key="8">
    <source>
        <dbReference type="ARBA" id="ARBA00023012"/>
    </source>
</evidence>
<name>A0ABT4ARF9_9ACTN</name>
<evidence type="ECO:0000259" key="11">
    <source>
        <dbReference type="Pfam" id="PF07730"/>
    </source>
</evidence>
<evidence type="ECO:0000256" key="3">
    <source>
        <dbReference type="ARBA" id="ARBA00022553"/>
    </source>
</evidence>
<feature type="transmembrane region" description="Helical" evidence="9">
    <location>
        <begin position="100"/>
        <end position="116"/>
    </location>
</feature>
<dbReference type="Gene3D" id="1.20.5.1930">
    <property type="match status" value="1"/>
</dbReference>
<comment type="catalytic activity">
    <reaction evidence="1">
        <text>ATP + protein L-histidine = ADP + protein N-phospho-L-histidine.</text>
        <dbReference type="EC" id="2.7.13.3"/>
    </reaction>
</comment>
<dbReference type="InterPro" id="IPR036890">
    <property type="entry name" value="HATPase_C_sf"/>
</dbReference>
<evidence type="ECO:0000256" key="7">
    <source>
        <dbReference type="ARBA" id="ARBA00022840"/>
    </source>
</evidence>
<dbReference type="PANTHER" id="PTHR24421:SF10">
    <property type="entry name" value="NITRATE_NITRITE SENSOR PROTEIN NARQ"/>
    <property type="match status" value="1"/>
</dbReference>
<dbReference type="PANTHER" id="PTHR24421">
    <property type="entry name" value="NITRATE/NITRITE SENSOR PROTEIN NARX-RELATED"/>
    <property type="match status" value="1"/>
</dbReference>
<keyword evidence="6 12" id="KW-0418">Kinase</keyword>
<feature type="transmembrane region" description="Helical" evidence="9">
    <location>
        <begin position="76"/>
        <end position="94"/>
    </location>
</feature>
<reference evidence="12" key="1">
    <citation type="submission" date="2022-11" db="EMBL/GenBank/DDBJ databases">
        <authorList>
            <person name="Somphong A."/>
            <person name="Phongsopitanun W."/>
        </authorList>
    </citation>
    <scope>NUCLEOTIDE SEQUENCE</scope>
    <source>
        <strain evidence="12">Pm04-4</strain>
    </source>
</reference>
<accession>A0ABT4ARF9</accession>
<evidence type="ECO:0000313" key="12">
    <source>
        <dbReference type="EMBL" id="MCY1136407.1"/>
    </source>
</evidence>
<feature type="transmembrane region" description="Helical" evidence="9">
    <location>
        <begin position="156"/>
        <end position="177"/>
    </location>
</feature>
<proteinExistence type="predicted"/>
<evidence type="ECO:0000256" key="5">
    <source>
        <dbReference type="ARBA" id="ARBA00022741"/>
    </source>
</evidence>
<evidence type="ECO:0000256" key="4">
    <source>
        <dbReference type="ARBA" id="ARBA00022679"/>
    </source>
</evidence>
<dbReference type="InterPro" id="IPR011712">
    <property type="entry name" value="Sig_transdc_His_kin_sub3_dim/P"/>
</dbReference>
<dbReference type="InterPro" id="IPR050482">
    <property type="entry name" value="Sensor_HK_TwoCompSys"/>
</dbReference>
<dbReference type="GO" id="GO:0016301">
    <property type="term" value="F:kinase activity"/>
    <property type="evidence" value="ECO:0007669"/>
    <property type="project" value="UniProtKB-KW"/>
</dbReference>
<protein>
    <recommendedName>
        <fullName evidence="2">histidine kinase</fullName>
        <ecNumber evidence="2">2.7.13.3</ecNumber>
    </recommendedName>
</protein>
<dbReference type="EC" id="2.7.13.3" evidence="2"/>
<keyword evidence="8" id="KW-0902">Two-component regulatory system</keyword>
<dbReference type="InterPro" id="IPR003594">
    <property type="entry name" value="HATPase_dom"/>
</dbReference>
<keyword evidence="3" id="KW-0597">Phosphoprotein</keyword>
<evidence type="ECO:0000259" key="10">
    <source>
        <dbReference type="Pfam" id="PF02518"/>
    </source>
</evidence>
<evidence type="ECO:0000313" key="13">
    <source>
        <dbReference type="Proteomes" id="UP001151002"/>
    </source>
</evidence>
<dbReference type="SUPFAM" id="SSF55874">
    <property type="entry name" value="ATPase domain of HSP90 chaperone/DNA topoisomerase II/histidine kinase"/>
    <property type="match status" value="1"/>
</dbReference>
<sequence length="425" mass="44963">MDEPRGLAGPADRQRRDWDSRLDALGLTTPFRRDSAFAALVAAAMAGPLIVPGLPGPVVGLLMAQAAALCLRRVRPLWCLAAVLALQIALAVAAEPGEGLRGAALAIAVYTCGTLMSKRRALLVAGLAAFTETASFVVLSAIPAALASHVAPSTPMISRILVQIVLSAILYGGAALLGRNTMIRRRYTEMVELRAAEAAENLRVRTDAALTAERTRMARELHDVAAHHLTTLIVQATVVERMLDRDPEAARRSAATIRTEGKSALQNLRLIVGALRESGPAEPGLPDGGAPVPGLVMIEHLVAGHADTQVRPKLIVSGRPGELSAAADLTFYRVTQEALSNARDHAPGAEVTIKIDHRTEDSVLEVRNGPPFARQTRADRRHRGFGLIGMRERAGLIGASLAAGPTPDGGWSVKLTIPRTAGRPS</sequence>
<dbReference type="RefSeq" id="WP_267560130.1">
    <property type="nucleotide sequence ID" value="NZ_JAPNTZ010000001.1"/>
</dbReference>
<keyword evidence="9" id="KW-1133">Transmembrane helix</keyword>
<keyword evidence="5" id="KW-0547">Nucleotide-binding</keyword>
<keyword evidence="7" id="KW-0067">ATP-binding</keyword>
<dbReference type="Gene3D" id="3.30.565.10">
    <property type="entry name" value="Histidine kinase-like ATPase, C-terminal domain"/>
    <property type="match status" value="1"/>
</dbReference>
<evidence type="ECO:0000256" key="2">
    <source>
        <dbReference type="ARBA" id="ARBA00012438"/>
    </source>
</evidence>
<keyword evidence="9" id="KW-0812">Transmembrane</keyword>
<feature type="transmembrane region" description="Helical" evidence="9">
    <location>
        <begin position="123"/>
        <end position="144"/>
    </location>
</feature>
<dbReference type="Proteomes" id="UP001151002">
    <property type="component" value="Unassembled WGS sequence"/>
</dbReference>
<dbReference type="Pfam" id="PF02518">
    <property type="entry name" value="HATPase_c"/>
    <property type="match status" value="1"/>
</dbReference>
<keyword evidence="13" id="KW-1185">Reference proteome</keyword>
<keyword evidence="9" id="KW-0472">Membrane</keyword>
<dbReference type="Pfam" id="PF07730">
    <property type="entry name" value="HisKA_3"/>
    <property type="match status" value="1"/>
</dbReference>